<accession>A0AAU9CDR9</accession>
<gene>
    <name evidence="1" type="ORF">OIPHN260_34510</name>
</gene>
<dbReference type="AlphaFoldDB" id="A0AAU9CDR9"/>
<protein>
    <submittedName>
        <fullName evidence="1">Uncharacterized protein</fullName>
    </submittedName>
</protein>
<reference evidence="1" key="1">
    <citation type="journal article" date="2020" name="J Glob Antimicrob Resist">
        <title>Genomic characterization of clinical Enterobacter roggenkampii co-harboring blaIMP-1- and blaGES-5-encoding IncP6 and mcr-9-encoding IncHI2 plasmids isolated in Japan.</title>
        <authorList>
            <person name="Umeda K."/>
            <person name="Nakamura H."/>
            <person name="Fukuda A."/>
            <person name="Matsumoto Y."/>
            <person name="Motooka D."/>
            <person name="Nakamura S."/>
            <person name="Yasui Y."/>
            <person name="Yoshida H."/>
            <person name="Kawahara R."/>
        </authorList>
    </citation>
    <scope>NUCLEOTIDE SEQUENCE</scope>
    <source>
        <strain evidence="1">OIPH-N260</strain>
    </source>
</reference>
<dbReference type="EMBL" id="AP023447">
    <property type="protein sequence ID" value="BCL43949.1"/>
    <property type="molecule type" value="Genomic_DNA"/>
</dbReference>
<dbReference type="Proteomes" id="UP000595858">
    <property type="component" value="Chromosome"/>
</dbReference>
<proteinExistence type="predicted"/>
<sequence length="50" mass="5534">MLMASASRWLLASVSNTTVLLSTDRAMIEKKAQARLPETGRLTVTERLSE</sequence>
<name>A0AAU9CDR9_9ENTR</name>
<evidence type="ECO:0000313" key="2">
    <source>
        <dbReference type="Proteomes" id="UP000595858"/>
    </source>
</evidence>
<organism evidence="1 2">
    <name type="scientific">Enterobacter roggenkampii</name>
    <dbReference type="NCBI Taxonomy" id="1812935"/>
    <lineage>
        <taxon>Bacteria</taxon>
        <taxon>Pseudomonadati</taxon>
        <taxon>Pseudomonadota</taxon>
        <taxon>Gammaproteobacteria</taxon>
        <taxon>Enterobacterales</taxon>
        <taxon>Enterobacteriaceae</taxon>
        <taxon>Enterobacter</taxon>
        <taxon>Enterobacter cloacae complex</taxon>
    </lineage>
</organism>
<evidence type="ECO:0000313" key="1">
    <source>
        <dbReference type="EMBL" id="BCL43949.1"/>
    </source>
</evidence>